<dbReference type="Proteomes" id="UP000078046">
    <property type="component" value="Unassembled WGS sequence"/>
</dbReference>
<evidence type="ECO:0000256" key="1">
    <source>
        <dbReference type="ARBA" id="ARBA00004123"/>
    </source>
</evidence>
<name>A0A177BAR3_9BILA</name>
<keyword evidence="3" id="KW-0677">Repeat</keyword>
<dbReference type="GO" id="GO:0003714">
    <property type="term" value="F:transcription corepressor activity"/>
    <property type="evidence" value="ECO:0007669"/>
    <property type="project" value="InterPro"/>
</dbReference>
<dbReference type="Gene3D" id="2.130.10.10">
    <property type="entry name" value="YVTN repeat-like/Quinoprotein amine dehydrogenase"/>
    <property type="match status" value="1"/>
</dbReference>
<organism evidence="8 9">
    <name type="scientific">Intoshia linei</name>
    <dbReference type="NCBI Taxonomy" id="1819745"/>
    <lineage>
        <taxon>Eukaryota</taxon>
        <taxon>Metazoa</taxon>
        <taxon>Spiralia</taxon>
        <taxon>Lophotrochozoa</taxon>
        <taxon>Mesozoa</taxon>
        <taxon>Orthonectida</taxon>
        <taxon>Rhopaluridae</taxon>
        <taxon>Intoshia</taxon>
    </lineage>
</organism>
<dbReference type="PANTHER" id="PTHR22846:SF2">
    <property type="entry name" value="F-BOX-LIKE_WD REPEAT-CONTAINING PROTEIN EBI"/>
    <property type="match status" value="1"/>
</dbReference>
<dbReference type="OrthoDB" id="1367865at2759"/>
<evidence type="ECO:0000256" key="2">
    <source>
        <dbReference type="ARBA" id="ARBA00022574"/>
    </source>
</evidence>
<dbReference type="PROSITE" id="PS50082">
    <property type="entry name" value="WD_REPEATS_2"/>
    <property type="match status" value="6"/>
</dbReference>
<comment type="caution">
    <text evidence="8">The sequence shown here is derived from an EMBL/GenBank/DDBJ whole genome shotgun (WGS) entry which is preliminary data.</text>
</comment>
<dbReference type="PROSITE" id="PS50294">
    <property type="entry name" value="WD_REPEATS_REGION"/>
    <property type="match status" value="6"/>
</dbReference>
<dbReference type="PROSITE" id="PS00678">
    <property type="entry name" value="WD_REPEATS_1"/>
    <property type="match status" value="5"/>
</dbReference>
<dbReference type="CDD" id="cd00200">
    <property type="entry name" value="WD40"/>
    <property type="match status" value="1"/>
</dbReference>
<keyword evidence="2 7" id="KW-0853">WD repeat</keyword>
<dbReference type="SUPFAM" id="SSF50978">
    <property type="entry name" value="WD40 repeat-like"/>
    <property type="match status" value="1"/>
</dbReference>
<dbReference type="SMART" id="SM00320">
    <property type="entry name" value="WD40"/>
    <property type="match status" value="8"/>
</dbReference>
<dbReference type="InterPro" id="IPR045183">
    <property type="entry name" value="Ebi-like"/>
</dbReference>
<reference evidence="8 9" key="1">
    <citation type="submission" date="2016-04" db="EMBL/GenBank/DDBJ databases">
        <title>The genome of Intoshia linei affirms orthonectids as highly simplified spiralians.</title>
        <authorList>
            <person name="Mikhailov K.V."/>
            <person name="Slusarev G.S."/>
            <person name="Nikitin M.A."/>
            <person name="Logacheva M.D."/>
            <person name="Penin A."/>
            <person name="Aleoshin V."/>
            <person name="Panchin Y.V."/>
        </authorList>
    </citation>
    <scope>NUCLEOTIDE SEQUENCE [LARGE SCALE GENOMIC DNA]</scope>
    <source>
        <strain evidence="8">Intl2013</strain>
        <tissue evidence="8">Whole animal</tissue>
    </source>
</reference>
<proteinExistence type="inferred from homology"/>
<comment type="similarity">
    <text evidence="6">Belongs to the WD repeat EBI family.</text>
</comment>
<dbReference type="InterPro" id="IPR001680">
    <property type="entry name" value="WD40_rpt"/>
</dbReference>
<feature type="repeat" description="WD" evidence="7">
    <location>
        <begin position="290"/>
        <end position="322"/>
    </location>
</feature>
<protein>
    <submittedName>
        <fullName evidence="8">Transducin beta-like protein 1X</fullName>
    </submittedName>
</protein>
<dbReference type="InterPro" id="IPR015943">
    <property type="entry name" value="WD40/YVTN_repeat-like_dom_sf"/>
</dbReference>
<evidence type="ECO:0000256" key="6">
    <source>
        <dbReference type="ARBA" id="ARBA00025741"/>
    </source>
</evidence>
<evidence type="ECO:0000313" key="8">
    <source>
        <dbReference type="EMBL" id="OAF70732.1"/>
    </source>
</evidence>
<dbReference type="PRINTS" id="PR00320">
    <property type="entry name" value="GPROTEINBRPT"/>
</dbReference>
<dbReference type="PANTHER" id="PTHR22846">
    <property type="entry name" value="WD40 REPEAT PROTEIN"/>
    <property type="match status" value="1"/>
</dbReference>
<keyword evidence="4" id="KW-0833">Ubl conjugation pathway</keyword>
<dbReference type="AlphaFoldDB" id="A0A177BAR3"/>
<keyword evidence="5" id="KW-0539">Nucleus</keyword>
<evidence type="ECO:0000256" key="7">
    <source>
        <dbReference type="PROSITE-ProRule" id="PRU00221"/>
    </source>
</evidence>
<dbReference type="Gene3D" id="1.20.960.30">
    <property type="match status" value="1"/>
</dbReference>
<dbReference type="GO" id="GO:0006357">
    <property type="term" value="P:regulation of transcription by RNA polymerase II"/>
    <property type="evidence" value="ECO:0007669"/>
    <property type="project" value="TreeGrafter"/>
</dbReference>
<sequence>MESHITESNILESYVPPAALLTLMKKALKYSQVEFSINENGEETDTPTVTLIEALFTTPSNNSKKNGQIVKIEKNDTPDIDDEKQTDNDIKGERWGNNASILRCHDSEVFICSWNPKSDLLASGSGDSTARIWDLNLDSDMHLGIATNIDSISQTILKHQPSATAQLESSRDVTSLDWNQNGTLLATGSYDGLARIWDLNGECVKTLTHHTGPIFALKWNKSGDYVVSAGVDKTAVIWDVASATYKKEFSCHTAAVLDVDWKDNCTFASCSTDKQIHVCQLGKETPILTHLGHSNEVNSIRWNPSGELLASCSDDKTVRIWKNQCTHCLVSHEREVYTIRWDSSGHRLASASFDSTIRIWDVNKGVSVHCLALHSEPVYSVAFSPDGTKLASGSFDKKVHIWDVQNGNLITSHQGTGGFFEVSWNSTGDKVGASASDGSVTILELRKL</sequence>
<comment type="subcellular location">
    <subcellularLocation>
        <location evidence="1">Nucleus</location>
    </subcellularLocation>
</comment>
<feature type="repeat" description="WD" evidence="7">
    <location>
        <begin position="173"/>
        <end position="200"/>
    </location>
</feature>
<evidence type="ECO:0000256" key="3">
    <source>
        <dbReference type="ARBA" id="ARBA00022737"/>
    </source>
</evidence>
<evidence type="ECO:0000256" key="4">
    <source>
        <dbReference type="ARBA" id="ARBA00022786"/>
    </source>
</evidence>
<dbReference type="InterPro" id="IPR020472">
    <property type="entry name" value="WD40_PAC1"/>
</dbReference>
<keyword evidence="9" id="KW-1185">Reference proteome</keyword>
<dbReference type="InterPro" id="IPR019775">
    <property type="entry name" value="WD40_repeat_CS"/>
</dbReference>
<accession>A0A177BAR3</accession>
<feature type="repeat" description="WD" evidence="7">
    <location>
        <begin position="102"/>
        <end position="143"/>
    </location>
</feature>
<evidence type="ECO:0000313" key="9">
    <source>
        <dbReference type="Proteomes" id="UP000078046"/>
    </source>
</evidence>
<feature type="repeat" description="WD" evidence="7">
    <location>
        <begin position="371"/>
        <end position="412"/>
    </location>
</feature>
<dbReference type="InterPro" id="IPR036322">
    <property type="entry name" value="WD40_repeat_dom_sf"/>
</dbReference>
<dbReference type="Pfam" id="PF00400">
    <property type="entry name" value="WD40"/>
    <property type="match status" value="7"/>
</dbReference>
<dbReference type="GO" id="GO:0000118">
    <property type="term" value="C:histone deacetylase complex"/>
    <property type="evidence" value="ECO:0007669"/>
    <property type="project" value="TreeGrafter"/>
</dbReference>
<gene>
    <name evidence="8" type="ORF">A3Q56_01387</name>
</gene>
<evidence type="ECO:0000256" key="5">
    <source>
        <dbReference type="ARBA" id="ARBA00023242"/>
    </source>
</evidence>
<dbReference type="EMBL" id="LWCA01000116">
    <property type="protein sequence ID" value="OAF70732.1"/>
    <property type="molecule type" value="Genomic_DNA"/>
</dbReference>
<feature type="repeat" description="WD" evidence="7">
    <location>
        <begin position="207"/>
        <end position="248"/>
    </location>
</feature>
<dbReference type="FunFam" id="2.130.10.10:FF:002234">
    <property type="entry name" value="F-box-like/WD repeat-containing protein TBL1XR1"/>
    <property type="match status" value="1"/>
</dbReference>
<feature type="repeat" description="WD" evidence="7">
    <location>
        <begin position="329"/>
        <end position="370"/>
    </location>
</feature>